<evidence type="ECO:0000256" key="2">
    <source>
        <dbReference type="ARBA" id="ARBA00023239"/>
    </source>
</evidence>
<evidence type="ECO:0000256" key="1">
    <source>
        <dbReference type="ARBA" id="ARBA00012346"/>
    </source>
</evidence>
<dbReference type="InterPro" id="IPR017939">
    <property type="entry name" value="G-Glutamylcylcotransferase"/>
</dbReference>
<name>A0A1V6UV40_9EURO</name>
<evidence type="ECO:0000313" key="5">
    <source>
        <dbReference type="EMBL" id="OQE42265.1"/>
    </source>
</evidence>
<sequence length="430" mass="47726">MTQPPLAEGAPASQCRFNATQPLDRLRGLLPAIFAKPDVKLEIDPIPRTNVDRRRSSCVAASLDQDETLPEKISTQQEHGIGVSETVARDETVLYLAYGSNLASKTFRGMRGIKPLSQISVLVPELRLTFDLPGVPYAEPCFAGTQYRDISPPADDETELQDDETELQDDETELQDDETDLLDSEYLSEKAVLITRTRQVEVASACDKRQWQKPLVGVVYEVTIADYAKIIATEGGGRGYLDRVIDCHPFPPSYNPSDPVPDYPSTPAFKARTLLSPAADNARLKLLSQKDDVALLPSGPNLSWWYTVCLHFRPDPNYAQPSARYLGLIKTGAAEHDLPVSYQEYLAQIKPYRITTMHQKIGKVIFLVLWAPSLILTMSLSRICAGPDGRSPPWLVALANSVFSGMWTSYDCFFARIFGDGERGLDDTRA</sequence>
<feature type="active site" description="Proton acceptor" evidence="3">
    <location>
        <position position="234"/>
    </location>
</feature>
<dbReference type="Gene3D" id="3.10.490.10">
    <property type="entry name" value="Gamma-glutamyl cyclotransferase-like"/>
    <property type="match status" value="1"/>
</dbReference>
<keyword evidence="6" id="KW-1185">Reference proteome</keyword>
<dbReference type="STRING" id="36646.A0A1V6UV40"/>
<dbReference type="AlphaFoldDB" id="A0A1V6UV40"/>
<keyword evidence="2" id="KW-0456">Lyase</keyword>
<dbReference type="EC" id="4.3.2.9" evidence="1"/>
<organism evidence="5 6">
    <name type="scientific">Penicillium coprophilum</name>
    <dbReference type="NCBI Taxonomy" id="36646"/>
    <lineage>
        <taxon>Eukaryota</taxon>
        <taxon>Fungi</taxon>
        <taxon>Dikarya</taxon>
        <taxon>Ascomycota</taxon>
        <taxon>Pezizomycotina</taxon>
        <taxon>Eurotiomycetes</taxon>
        <taxon>Eurotiomycetidae</taxon>
        <taxon>Eurotiales</taxon>
        <taxon>Aspergillaceae</taxon>
        <taxon>Penicillium</taxon>
    </lineage>
</organism>
<gene>
    <name evidence="5" type="ORF">PENCOP_c004G02097</name>
</gene>
<accession>A0A1V6UV40</accession>
<evidence type="ECO:0000256" key="3">
    <source>
        <dbReference type="PIRSR" id="PIRSR617939-1"/>
    </source>
</evidence>
<evidence type="ECO:0000256" key="4">
    <source>
        <dbReference type="PIRSR" id="PIRSR617939-2"/>
    </source>
</evidence>
<comment type="caution">
    <text evidence="5">The sequence shown here is derived from an EMBL/GenBank/DDBJ whole genome shotgun (WGS) entry which is preliminary data.</text>
</comment>
<dbReference type="PANTHER" id="PTHR12935:SF0">
    <property type="entry name" value="GAMMA-GLUTAMYLCYCLOTRANSFERASE"/>
    <property type="match status" value="1"/>
</dbReference>
<feature type="binding site" evidence="4">
    <location>
        <begin position="95"/>
        <end position="100"/>
    </location>
    <ligand>
        <name>substrate</name>
    </ligand>
</feature>
<dbReference type="Proteomes" id="UP000191500">
    <property type="component" value="Unassembled WGS sequence"/>
</dbReference>
<proteinExistence type="predicted"/>
<evidence type="ECO:0000313" key="6">
    <source>
        <dbReference type="Proteomes" id="UP000191500"/>
    </source>
</evidence>
<reference evidence="6" key="1">
    <citation type="journal article" date="2017" name="Nat. Microbiol.">
        <title>Global analysis of biosynthetic gene clusters reveals vast potential of secondary metabolite production in Penicillium species.</title>
        <authorList>
            <person name="Nielsen J.C."/>
            <person name="Grijseels S."/>
            <person name="Prigent S."/>
            <person name="Ji B."/>
            <person name="Dainat J."/>
            <person name="Nielsen K.F."/>
            <person name="Frisvad J.C."/>
            <person name="Workman M."/>
            <person name="Nielsen J."/>
        </authorList>
    </citation>
    <scope>NUCLEOTIDE SEQUENCE [LARGE SCALE GENOMIC DNA]</scope>
    <source>
        <strain evidence="6">IBT 31321</strain>
    </source>
</reference>
<protein>
    <recommendedName>
        <fullName evidence="1">gamma-glutamylcyclotransferase</fullName>
        <ecNumber evidence="1">4.3.2.9</ecNumber>
    </recommendedName>
</protein>
<dbReference type="GO" id="GO:0003839">
    <property type="term" value="F:gamma-glutamylcyclotransferase activity"/>
    <property type="evidence" value="ECO:0007669"/>
    <property type="project" value="UniProtKB-EC"/>
</dbReference>
<feature type="binding site" evidence="4">
    <location>
        <position position="325"/>
    </location>
    <ligand>
        <name>substrate</name>
    </ligand>
</feature>
<dbReference type="EMBL" id="MDDG01000004">
    <property type="protein sequence ID" value="OQE42265.1"/>
    <property type="molecule type" value="Genomic_DNA"/>
</dbReference>
<dbReference type="PANTHER" id="PTHR12935">
    <property type="entry name" value="GAMMA-GLUTAMYLCYCLOTRANSFERASE"/>
    <property type="match status" value="1"/>
</dbReference>